<evidence type="ECO:0000313" key="15">
    <source>
        <dbReference type="EMBL" id="KAF2202066.1"/>
    </source>
</evidence>
<accession>A0A9P4JMC9</accession>
<keyword evidence="10" id="KW-0010">Activator</keyword>
<evidence type="ECO:0000313" key="16">
    <source>
        <dbReference type="Proteomes" id="UP000799536"/>
    </source>
</evidence>
<name>A0A9P4JMC9_9PLEO</name>
<evidence type="ECO:0000256" key="14">
    <source>
        <dbReference type="SAM" id="MobiDB-lite"/>
    </source>
</evidence>
<reference evidence="15" key="1">
    <citation type="journal article" date="2020" name="Stud. Mycol.">
        <title>101 Dothideomycetes genomes: a test case for predicting lifestyles and emergence of pathogens.</title>
        <authorList>
            <person name="Haridas S."/>
            <person name="Albert R."/>
            <person name="Binder M."/>
            <person name="Bloem J."/>
            <person name="Labutti K."/>
            <person name="Salamov A."/>
            <person name="Andreopoulos B."/>
            <person name="Baker S."/>
            <person name="Barry K."/>
            <person name="Bills G."/>
            <person name="Bluhm B."/>
            <person name="Cannon C."/>
            <person name="Castanera R."/>
            <person name="Culley D."/>
            <person name="Daum C."/>
            <person name="Ezra D."/>
            <person name="Gonzalez J."/>
            <person name="Henrissat B."/>
            <person name="Kuo A."/>
            <person name="Liang C."/>
            <person name="Lipzen A."/>
            <person name="Lutzoni F."/>
            <person name="Magnuson J."/>
            <person name="Mondo S."/>
            <person name="Nolan M."/>
            <person name="Ohm R."/>
            <person name="Pangilinan J."/>
            <person name="Park H.-J."/>
            <person name="Ramirez L."/>
            <person name="Alfaro M."/>
            <person name="Sun H."/>
            <person name="Tritt A."/>
            <person name="Yoshinaga Y."/>
            <person name="Zwiers L.-H."/>
            <person name="Turgeon B."/>
            <person name="Goodwin S."/>
            <person name="Spatafora J."/>
            <person name="Crous P."/>
            <person name="Grigoriev I."/>
        </authorList>
    </citation>
    <scope>NUCLEOTIDE SEQUENCE</scope>
    <source>
        <strain evidence="15">ATCC 74209</strain>
    </source>
</reference>
<organism evidence="15 16">
    <name type="scientific">Delitschia confertaspora ATCC 74209</name>
    <dbReference type="NCBI Taxonomy" id="1513339"/>
    <lineage>
        <taxon>Eukaryota</taxon>
        <taxon>Fungi</taxon>
        <taxon>Dikarya</taxon>
        <taxon>Ascomycota</taxon>
        <taxon>Pezizomycotina</taxon>
        <taxon>Dothideomycetes</taxon>
        <taxon>Pleosporomycetidae</taxon>
        <taxon>Pleosporales</taxon>
        <taxon>Delitschiaceae</taxon>
        <taxon>Delitschia</taxon>
    </lineage>
</organism>
<gene>
    <name evidence="15" type="ORF">GQ43DRAFT_440014</name>
</gene>
<keyword evidence="9" id="KW-0805">Transcription regulation</keyword>
<dbReference type="Proteomes" id="UP000799536">
    <property type="component" value="Unassembled WGS sequence"/>
</dbReference>
<feature type="compositionally biased region" description="Acidic residues" evidence="14">
    <location>
        <begin position="75"/>
        <end position="92"/>
    </location>
</feature>
<evidence type="ECO:0000256" key="4">
    <source>
        <dbReference type="ARBA" id="ARBA00011534"/>
    </source>
</evidence>
<dbReference type="GO" id="GO:0008033">
    <property type="term" value="P:tRNA processing"/>
    <property type="evidence" value="ECO:0007669"/>
    <property type="project" value="UniProtKB-KW"/>
</dbReference>
<keyword evidence="12" id="KW-0539">Nucleus</keyword>
<evidence type="ECO:0000256" key="5">
    <source>
        <dbReference type="ARBA" id="ARBA00019746"/>
    </source>
</evidence>
<dbReference type="AlphaFoldDB" id="A0A9P4JMC9"/>
<evidence type="ECO:0000256" key="2">
    <source>
        <dbReference type="ARBA" id="ARBA00004574"/>
    </source>
</evidence>
<evidence type="ECO:0000256" key="1">
    <source>
        <dbReference type="ARBA" id="ARBA00004123"/>
    </source>
</evidence>
<evidence type="ECO:0000256" key="12">
    <source>
        <dbReference type="ARBA" id="ARBA00023242"/>
    </source>
</evidence>
<comment type="subunit">
    <text evidence="4">Component of the EKC/KEOPS complex composed of at least BUD32, CGI121, GON7, KAE1 and PCC1; the whole complex dimerizes.</text>
</comment>
<comment type="similarity">
    <text evidence="3">Belongs to the GON7 family.</text>
</comment>
<evidence type="ECO:0000256" key="6">
    <source>
        <dbReference type="ARBA" id="ARBA00022454"/>
    </source>
</evidence>
<evidence type="ECO:0000256" key="8">
    <source>
        <dbReference type="ARBA" id="ARBA00022895"/>
    </source>
</evidence>
<feature type="compositionally biased region" description="Polar residues" evidence="14">
    <location>
        <begin position="9"/>
        <end position="31"/>
    </location>
</feature>
<keyword evidence="7" id="KW-0819">tRNA processing</keyword>
<sequence length="92" mass="10045">MPELRASYESPTSGTPQTLTTPLPSISNNPTTDEHIAYLEALQSSVVDLQTDINTLLTQKMEEDKAKVGASGATVDDDREEETYGEEVVEED</sequence>
<dbReference type="GO" id="GO:0000781">
    <property type="term" value="C:chromosome, telomeric region"/>
    <property type="evidence" value="ECO:0007669"/>
    <property type="project" value="UniProtKB-SubCell"/>
</dbReference>
<comment type="function">
    <text evidence="13">Component of the EKC/KEOPS complex that is required for the formation of a threonylcarbamoyl group on adenosine at position 37 (t(6)A37) in tRNAs that read codons beginning with adenine. The complex is probably involved in the transfer of the threonylcarbamoyl moiety of threonylcarbamoyl-AMP (TC-AMP) to the N6 group of A37. GON7 likely plays a supporting role to the catalytic subunit KAE1 in the complex. The EKC/KEOPS complex also promotes both telomere uncapping and telomere elongation. The complex is required for efficient recruitment of transcriptional coactivators.</text>
</comment>
<keyword evidence="11" id="KW-0804">Transcription</keyword>
<comment type="caution">
    <text evidence="15">The sequence shown here is derived from an EMBL/GenBank/DDBJ whole genome shotgun (WGS) entry which is preliminary data.</text>
</comment>
<evidence type="ECO:0000256" key="10">
    <source>
        <dbReference type="ARBA" id="ARBA00023159"/>
    </source>
</evidence>
<comment type="subcellular location">
    <subcellularLocation>
        <location evidence="2">Chromosome</location>
        <location evidence="2">Telomere</location>
    </subcellularLocation>
    <subcellularLocation>
        <location evidence="1">Nucleus</location>
    </subcellularLocation>
</comment>
<proteinExistence type="inferred from homology"/>
<dbReference type="OrthoDB" id="2288868at2759"/>
<keyword evidence="8" id="KW-0779">Telomere</keyword>
<keyword evidence="16" id="KW-1185">Reference proteome</keyword>
<feature type="region of interest" description="Disordered" evidence="14">
    <location>
        <begin position="64"/>
        <end position="92"/>
    </location>
</feature>
<dbReference type="Pfam" id="PF08738">
    <property type="entry name" value="Gon7"/>
    <property type="match status" value="1"/>
</dbReference>
<evidence type="ECO:0000256" key="13">
    <source>
        <dbReference type="ARBA" id="ARBA00025393"/>
    </source>
</evidence>
<dbReference type="GO" id="GO:0005634">
    <property type="term" value="C:nucleus"/>
    <property type="evidence" value="ECO:0007669"/>
    <property type="project" value="UniProtKB-SubCell"/>
</dbReference>
<feature type="region of interest" description="Disordered" evidence="14">
    <location>
        <begin position="1"/>
        <end position="31"/>
    </location>
</feature>
<keyword evidence="6" id="KW-0158">Chromosome</keyword>
<protein>
    <recommendedName>
        <fullName evidence="5">EKC/KEOPS complex subunit GON7</fullName>
    </recommendedName>
</protein>
<evidence type="ECO:0000256" key="7">
    <source>
        <dbReference type="ARBA" id="ARBA00022694"/>
    </source>
</evidence>
<dbReference type="EMBL" id="ML993950">
    <property type="protein sequence ID" value="KAF2202066.1"/>
    <property type="molecule type" value="Genomic_DNA"/>
</dbReference>
<evidence type="ECO:0000256" key="9">
    <source>
        <dbReference type="ARBA" id="ARBA00023015"/>
    </source>
</evidence>
<dbReference type="InterPro" id="IPR014849">
    <property type="entry name" value="EKC/KEOPS_Gon7"/>
</dbReference>
<evidence type="ECO:0000256" key="3">
    <source>
        <dbReference type="ARBA" id="ARBA00008529"/>
    </source>
</evidence>
<evidence type="ECO:0000256" key="11">
    <source>
        <dbReference type="ARBA" id="ARBA00023163"/>
    </source>
</evidence>